<gene>
    <name evidence="1" type="ORF">S01H4_43257</name>
</gene>
<reference evidence="1" key="1">
    <citation type="journal article" date="2014" name="Front. Microbiol.">
        <title>High frequency of phylogenetically diverse reductive dehalogenase-homologous genes in deep subseafloor sedimentary metagenomes.</title>
        <authorList>
            <person name="Kawai M."/>
            <person name="Futagami T."/>
            <person name="Toyoda A."/>
            <person name="Takaki Y."/>
            <person name="Nishi S."/>
            <person name="Hori S."/>
            <person name="Arai W."/>
            <person name="Tsubouchi T."/>
            <person name="Morono Y."/>
            <person name="Uchiyama I."/>
            <person name="Ito T."/>
            <person name="Fujiyama A."/>
            <person name="Inagaki F."/>
            <person name="Takami H."/>
        </authorList>
    </citation>
    <scope>NUCLEOTIDE SEQUENCE</scope>
    <source>
        <strain evidence="1">Expedition CK06-06</strain>
    </source>
</reference>
<feature type="non-terminal residue" evidence="1">
    <location>
        <position position="1"/>
    </location>
</feature>
<evidence type="ECO:0000313" key="1">
    <source>
        <dbReference type="EMBL" id="GAG97457.1"/>
    </source>
</evidence>
<organism evidence="1">
    <name type="scientific">marine sediment metagenome</name>
    <dbReference type="NCBI Taxonomy" id="412755"/>
    <lineage>
        <taxon>unclassified sequences</taxon>
        <taxon>metagenomes</taxon>
        <taxon>ecological metagenomes</taxon>
    </lineage>
</organism>
<sequence>FVNHNKLTKRYNLKKMSFNPTWLIPVWGPTKDHILTKLNIELPFEEEIKTGNNERYNMKINRSSPTTIYIGKILEIQPTKSKPLGYYPLCYGIANYEEDGSGLEKAYACRTSASFIKIDINNL</sequence>
<dbReference type="EMBL" id="BART01023846">
    <property type="protein sequence ID" value="GAG97457.1"/>
    <property type="molecule type" value="Genomic_DNA"/>
</dbReference>
<protein>
    <submittedName>
        <fullName evidence="1">Uncharacterized protein</fullName>
    </submittedName>
</protein>
<accession>X1CX10</accession>
<name>X1CX10_9ZZZZ</name>
<proteinExistence type="predicted"/>
<dbReference type="AlphaFoldDB" id="X1CX10"/>
<comment type="caution">
    <text evidence="1">The sequence shown here is derived from an EMBL/GenBank/DDBJ whole genome shotgun (WGS) entry which is preliminary data.</text>
</comment>